<dbReference type="SUPFAM" id="SSF52091">
    <property type="entry name" value="SpoIIaa-like"/>
    <property type="match status" value="1"/>
</dbReference>
<accession>A0A495D3I8</accession>
<dbReference type="PANTHER" id="PTHR33495">
    <property type="entry name" value="ANTI-SIGMA FACTOR ANTAGONIST TM_1081-RELATED-RELATED"/>
    <property type="match status" value="1"/>
</dbReference>
<name>A0A495D3I8_9PROT</name>
<dbReference type="PROSITE" id="PS50801">
    <property type="entry name" value="STAS"/>
    <property type="match status" value="1"/>
</dbReference>
<protein>
    <submittedName>
        <fullName evidence="2">Anti-sigma-factor antagonist</fullName>
    </submittedName>
</protein>
<dbReference type="OrthoDB" id="8236316at2"/>
<evidence type="ECO:0000313" key="2">
    <source>
        <dbReference type="EMBL" id="RKQ96475.1"/>
    </source>
</evidence>
<gene>
    <name evidence="2" type="ORF">C7435_1805</name>
</gene>
<sequence length="100" mass="10822">MDYRCETRGDRFLVSISGVLTFDDHEKFRQVVAEIADCAPATVELSLATTRMIDSAGIGMLLLANDKAGRCGKSLRLSGVTGHVAKVIELSKIDQLIPVD</sequence>
<dbReference type="EMBL" id="RBIM01000004">
    <property type="protein sequence ID" value="RKQ96475.1"/>
    <property type="molecule type" value="Genomic_DNA"/>
</dbReference>
<dbReference type="RefSeq" id="WP_075188439.1">
    <property type="nucleotide sequence ID" value="NZ_RBIM01000004.1"/>
</dbReference>
<dbReference type="GO" id="GO:0043856">
    <property type="term" value="F:anti-sigma factor antagonist activity"/>
    <property type="evidence" value="ECO:0007669"/>
    <property type="project" value="TreeGrafter"/>
</dbReference>
<dbReference type="InterPro" id="IPR058548">
    <property type="entry name" value="MlaB-like_STAS"/>
</dbReference>
<dbReference type="Pfam" id="PF13466">
    <property type="entry name" value="STAS_2"/>
    <property type="match status" value="1"/>
</dbReference>
<organism evidence="2 3">
    <name type="scientific">Maricaulis maris</name>
    <dbReference type="NCBI Taxonomy" id="74318"/>
    <lineage>
        <taxon>Bacteria</taxon>
        <taxon>Pseudomonadati</taxon>
        <taxon>Pseudomonadota</taxon>
        <taxon>Alphaproteobacteria</taxon>
        <taxon>Maricaulales</taxon>
        <taxon>Maricaulaceae</taxon>
        <taxon>Maricaulis</taxon>
    </lineage>
</organism>
<comment type="caution">
    <text evidence="2">The sequence shown here is derived from an EMBL/GenBank/DDBJ whole genome shotgun (WGS) entry which is preliminary data.</text>
</comment>
<feature type="domain" description="STAS" evidence="1">
    <location>
        <begin position="1"/>
        <end position="100"/>
    </location>
</feature>
<evidence type="ECO:0000313" key="3">
    <source>
        <dbReference type="Proteomes" id="UP000273675"/>
    </source>
</evidence>
<proteinExistence type="predicted"/>
<evidence type="ECO:0000259" key="1">
    <source>
        <dbReference type="PROSITE" id="PS50801"/>
    </source>
</evidence>
<reference evidence="2 3" key="1">
    <citation type="submission" date="2018-10" db="EMBL/GenBank/DDBJ databases">
        <title>Genomic Encyclopedia of Type Strains, Phase IV (KMG-IV): sequencing the most valuable type-strain genomes for metagenomic binning, comparative biology and taxonomic classification.</title>
        <authorList>
            <person name="Goeker M."/>
        </authorList>
    </citation>
    <scope>NUCLEOTIDE SEQUENCE [LARGE SCALE GENOMIC DNA]</scope>
    <source>
        <strain evidence="2 3">DSM 4734</strain>
    </source>
</reference>
<dbReference type="CDD" id="cd07043">
    <property type="entry name" value="STAS_anti-anti-sigma_factors"/>
    <property type="match status" value="1"/>
</dbReference>
<dbReference type="AlphaFoldDB" id="A0A495D3I8"/>
<dbReference type="InterPro" id="IPR036513">
    <property type="entry name" value="STAS_dom_sf"/>
</dbReference>
<dbReference type="Gene3D" id="3.30.750.24">
    <property type="entry name" value="STAS domain"/>
    <property type="match status" value="1"/>
</dbReference>
<dbReference type="InterPro" id="IPR002645">
    <property type="entry name" value="STAS_dom"/>
</dbReference>
<dbReference type="Proteomes" id="UP000273675">
    <property type="component" value="Unassembled WGS sequence"/>
</dbReference>